<feature type="chain" id="PRO_5018117284" evidence="2">
    <location>
        <begin position="24"/>
        <end position="343"/>
    </location>
</feature>
<dbReference type="GO" id="GO:0009279">
    <property type="term" value="C:cell outer membrane"/>
    <property type="evidence" value="ECO:0007669"/>
    <property type="project" value="InterPro"/>
</dbReference>
<keyword evidence="2" id="KW-0732">Signal</keyword>
<sequence>MKANTSAPAPLAVGLLLSFAAVAQDHRHVHAGHPQTRQERPASAASPHPQHHHRHEHAGSPPGDEPTQPPAEPGRSGPSAHGDHRGHGGAVPHAGHAATGDAPAAALPRTPIPPPTDADRAAAAKPASRHAAHDGAIHSLVLLDRLERFGGDDADGLSWEAQAWIGGDLNKLWLRGEGERVGGHTESADVELLYGRAIAPWWDAVVGLRHDFEPGGPQDYAAFGVTGLAPYKFEVAATAYLGESGRTAARIEVEYETLLTNRLILQPRLELEFNGRDDPGRGIGSGLGMAEAGLRLRYEFSRRFAPYVGVVREHAFGRTADFREAAGEGADGTRWVAGVRAWF</sequence>
<dbReference type="Pfam" id="PF05275">
    <property type="entry name" value="CopB"/>
    <property type="match status" value="1"/>
</dbReference>
<dbReference type="GO" id="GO:0006878">
    <property type="term" value="P:intracellular copper ion homeostasis"/>
    <property type="evidence" value="ECO:0007669"/>
    <property type="project" value="InterPro"/>
</dbReference>
<evidence type="ECO:0000256" key="2">
    <source>
        <dbReference type="SAM" id="SignalP"/>
    </source>
</evidence>
<dbReference type="OrthoDB" id="9778934at2"/>
<organism evidence="3 4">
    <name type="scientific">Vulcaniibacterium tengchongense</name>
    <dbReference type="NCBI Taxonomy" id="1273429"/>
    <lineage>
        <taxon>Bacteria</taxon>
        <taxon>Pseudomonadati</taxon>
        <taxon>Pseudomonadota</taxon>
        <taxon>Gammaproteobacteria</taxon>
        <taxon>Lysobacterales</taxon>
        <taxon>Lysobacteraceae</taxon>
        <taxon>Vulcaniibacterium</taxon>
    </lineage>
</organism>
<gene>
    <name evidence="3" type="ORF">EDC50_0880</name>
</gene>
<comment type="caution">
    <text evidence="3">The sequence shown here is derived from an EMBL/GenBank/DDBJ whole genome shotgun (WGS) entry which is preliminary data.</text>
</comment>
<proteinExistence type="predicted"/>
<dbReference type="GO" id="GO:0005507">
    <property type="term" value="F:copper ion binding"/>
    <property type="evidence" value="ECO:0007669"/>
    <property type="project" value="InterPro"/>
</dbReference>
<dbReference type="EMBL" id="RKQN01000001">
    <property type="protein sequence ID" value="RPE81685.1"/>
    <property type="molecule type" value="Genomic_DNA"/>
</dbReference>
<feature type="region of interest" description="Disordered" evidence="1">
    <location>
        <begin position="28"/>
        <end position="132"/>
    </location>
</feature>
<dbReference type="InterPro" id="IPR007939">
    <property type="entry name" value="Cu-R_B_prcur"/>
</dbReference>
<evidence type="ECO:0000313" key="4">
    <source>
        <dbReference type="Proteomes" id="UP000269708"/>
    </source>
</evidence>
<dbReference type="AlphaFoldDB" id="A0A3N4VJT1"/>
<keyword evidence="4" id="KW-1185">Reference proteome</keyword>
<feature type="signal peptide" evidence="2">
    <location>
        <begin position="1"/>
        <end position="23"/>
    </location>
</feature>
<reference evidence="3 4" key="1">
    <citation type="submission" date="2018-11" db="EMBL/GenBank/DDBJ databases">
        <title>Genomic Encyclopedia of Type Strains, Phase IV (KMG-IV): sequencing the most valuable type-strain genomes for metagenomic binning, comparative biology and taxonomic classification.</title>
        <authorList>
            <person name="Goeker M."/>
        </authorList>
    </citation>
    <scope>NUCLEOTIDE SEQUENCE [LARGE SCALE GENOMIC DNA]</scope>
    <source>
        <strain evidence="3 4">DSM 25623</strain>
    </source>
</reference>
<name>A0A3N4VJT1_9GAMM</name>
<evidence type="ECO:0000313" key="3">
    <source>
        <dbReference type="EMBL" id="RPE81685.1"/>
    </source>
</evidence>
<protein>
    <submittedName>
        <fullName evidence="3">Copper resistance protein B</fullName>
    </submittedName>
</protein>
<dbReference type="RefSeq" id="WP_123769214.1">
    <property type="nucleotide sequence ID" value="NZ_RKQN01000001.1"/>
</dbReference>
<feature type="compositionally biased region" description="Low complexity" evidence="1">
    <location>
        <begin position="90"/>
        <end position="109"/>
    </location>
</feature>
<dbReference type="Proteomes" id="UP000269708">
    <property type="component" value="Unassembled WGS sequence"/>
</dbReference>
<feature type="compositionally biased region" description="Pro residues" evidence="1">
    <location>
        <begin position="63"/>
        <end position="72"/>
    </location>
</feature>
<accession>A0A3N4VJT1</accession>
<evidence type="ECO:0000256" key="1">
    <source>
        <dbReference type="SAM" id="MobiDB-lite"/>
    </source>
</evidence>